<dbReference type="Gene3D" id="3.60.40.10">
    <property type="entry name" value="PPM-type phosphatase domain"/>
    <property type="match status" value="1"/>
</dbReference>
<comment type="caution">
    <text evidence="1">The sequence shown here is derived from an EMBL/GenBank/DDBJ whole genome shotgun (WGS) entry which is preliminary data.</text>
</comment>
<dbReference type="AlphaFoldDB" id="A0A1S9UI78"/>
<dbReference type="SUPFAM" id="SSF81606">
    <property type="entry name" value="PP2C-like"/>
    <property type="match status" value="1"/>
</dbReference>
<organism evidence="1 2">
    <name type="scientific">Bacillus cereus</name>
    <dbReference type="NCBI Taxonomy" id="1396"/>
    <lineage>
        <taxon>Bacteria</taxon>
        <taxon>Bacillati</taxon>
        <taxon>Bacillota</taxon>
        <taxon>Bacilli</taxon>
        <taxon>Bacillales</taxon>
        <taxon>Bacillaceae</taxon>
        <taxon>Bacillus</taxon>
        <taxon>Bacillus cereus group</taxon>
    </lineage>
</organism>
<dbReference type="Proteomes" id="UP000191124">
    <property type="component" value="Unassembled WGS sequence"/>
</dbReference>
<protein>
    <recommendedName>
        <fullName evidence="3">PPM-type phosphatase domain-containing protein</fullName>
    </recommendedName>
</protein>
<name>A0A1S9UI78_BACCE</name>
<evidence type="ECO:0000313" key="2">
    <source>
        <dbReference type="Proteomes" id="UP000191124"/>
    </source>
</evidence>
<reference evidence="1 2" key="1">
    <citation type="submission" date="2017-01" db="EMBL/GenBank/DDBJ databases">
        <title>Bacillus cereus isolates.</title>
        <authorList>
            <person name="Beno S.M."/>
        </authorList>
    </citation>
    <scope>NUCLEOTIDE SEQUENCE [LARGE SCALE GENOMIC DNA]</scope>
    <source>
        <strain evidence="1 2">FSL M7-1219</strain>
    </source>
</reference>
<proteinExistence type="predicted"/>
<evidence type="ECO:0008006" key="3">
    <source>
        <dbReference type="Google" id="ProtNLM"/>
    </source>
</evidence>
<dbReference type="RefSeq" id="WP_078181465.1">
    <property type="nucleotide sequence ID" value="NZ_MUAL01000055.1"/>
</dbReference>
<dbReference type="InterPro" id="IPR036457">
    <property type="entry name" value="PPM-type-like_dom_sf"/>
</dbReference>
<evidence type="ECO:0000313" key="1">
    <source>
        <dbReference type="EMBL" id="OOR21936.1"/>
    </source>
</evidence>
<sequence length="259" mass="30034">MNKVNYILSQEKETVLQEKQSKHFTYRYSYVRAKETQDLNESGQDFLSFQVNGTSFIFVLCDGVGMSFQGEIAAKFLGMKLLNLFEIFSETKQDISILLNEQLEKWKEEASEEIRTFQLPEETSWLLRDVLEEKRKLGSEAMFIGGKIELIPNQDKAHVTIVTHGDSFVQLFQNQKNCSNVMKLERNIEKRWSTQRGIIGGELEVFSKTLSREEVNRIIIHSDGLMSLMKYNFEEVLTEIERAQCSPTSDDISFLDISW</sequence>
<gene>
    <name evidence="1" type="ORF">BW892_21175</name>
</gene>
<accession>A0A1S9UI78</accession>
<dbReference type="EMBL" id="MUAL01000055">
    <property type="protein sequence ID" value="OOR21936.1"/>
    <property type="molecule type" value="Genomic_DNA"/>
</dbReference>